<comment type="caution">
    <text evidence="2">The sequence shown here is derived from an EMBL/GenBank/DDBJ whole genome shotgun (WGS) entry which is preliminary data.</text>
</comment>
<gene>
    <name evidence="2" type="ORF">B9Q08_02400</name>
</gene>
<reference evidence="2 3" key="1">
    <citation type="submission" date="2017-04" db="EMBL/GenBank/DDBJ databases">
        <title>Novel microbial lineages endemic to geothermal iron-oxide mats fill important gaps in the evolutionary history of Archaea.</title>
        <authorList>
            <person name="Jay Z.J."/>
            <person name="Beam J.P."/>
            <person name="Dlakic M."/>
            <person name="Rusch D.B."/>
            <person name="Kozubal M.A."/>
            <person name="Inskeep W.P."/>
        </authorList>
    </citation>
    <scope>NUCLEOTIDE SEQUENCE [LARGE SCALE GENOMIC DNA]</scope>
    <source>
        <strain evidence="2">ECH_B_SAG-M15</strain>
    </source>
</reference>
<evidence type="ECO:0000256" key="1">
    <source>
        <dbReference type="SAM" id="MobiDB-lite"/>
    </source>
</evidence>
<sequence length="201" mass="20995">MLKHIVYAECRVHRKPFYLVVDSETGMVEDAVGYQRAFELLNQPAGRRVDGDSLPGAGGRGALPGAERAGYTGEYTYTRGRYAIEPYGGRGGPPAERDEYDAPGADEVTIRGILNYTCPYCGSEALGEHDCGIIHCDPGPGKNCVCPGCGEPHTHTPGGVIHTAGSSFEGAPRGLGSPPGGGGRGLPHGSRGDPDTPALPY</sequence>
<dbReference type="Proteomes" id="UP000240490">
    <property type="component" value="Unassembled WGS sequence"/>
</dbReference>
<evidence type="ECO:0000313" key="3">
    <source>
        <dbReference type="Proteomes" id="UP000240490"/>
    </source>
</evidence>
<accession>A0A2R6AZ44</accession>
<protein>
    <submittedName>
        <fullName evidence="2">Uncharacterized protein</fullName>
    </submittedName>
</protein>
<organism evidence="2 3">
    <name type="scientific">Candidatus Marsarchaeota G2 archaeon ECH_B_SAG-M15</name>
    <dbReference type="NCBI Taxonomy" id="1978162"/>
    <lineage>
        <taxon>Archaea</taxon>
        <taxon>Candidatus Marsarchaeota</taxon>
        <taxon>Candidatus Marsarchaeota group 2</taxon>
    </lineage>
</organism>
<evidence type="ECO:0000313" key="2">
    <source>
        <dbReference type="EMBL" id="PSN91661.1"/>
    </source>
</evidence>
<dbReference type="EMBL" id="NEXJ01000041">
    <property type="protein sequence ID" value="PSN91661.1"/>
    <property type="molecule type" value="Genomic_DNA"/>
</dbReference>
<proteinExistence type="predicted"/>
<dbReference type="AlphaFoldDB" id="A0A2R6AZ44"/>
<feature type="compositionally biased region" description="Gly residues" evidence="1">
    <location>
        <begin position="177"/>
        <end position="186"/>
    </location>
</feature>
<feature type="region of interest" description="Disordered" evidence="1">
    <location>
        <begin position="164"/>
        <end position="201"/>
    </location>
</feature>
<name>A0A2R6AZ44_9ARCH</name>